<evidence type="ECO:0000259" key="6">
    <source>
        <dbReference type="PROSITE" id="PS50016"/>
    </source>
</evidence>
<evidence type="ECO:0000259" key="7">
    <source>
        <dbReference type="PROSITE" id="PS50081"/>
    </source>
</evidence>
<keyword evidence="2 4" id="KW-0863">Zinc-finger</keyword>
<dbReference type="SMART" id="SM00249">
    <property type="entry name" value="PHD"/>
    <property type="match status" value="1"/>
</dbReference>
<dbReference type="AlphaFoldDB" id="A0AA35SWP7"/>
<evidence type="ECO:0000256" key="1">
    <source>
        <dbReference type="ARBA" id="ARBA00022723"/>
    </source>
</evidence>
<gene>
    <name evidence="8" type="ORF">GBAR_LOCUS20403</name>
</gene>
<dbReference type="InterPro" id="IPR019786">
    <property type="entry name" value="Zinc_finger_PHD-type_CS"/>
</dbReference>
<feature type="compositionally biased region" description="Polar residues" evidence="5">
    <location>
        <begin position="27"/>
        <end position="36"/>
    </location>
</feature>
<evidence type="ECO:0000256" key="2">
    <source>
        <dbReference type="ARBA" id="ARBA00022771"/>
    </source>
</evidence>
<feature type="domain" description="PHD-type" evidence="6">
    <location>
        <begin position="191"/>
        <end position="240"/>
    </location>
</feature>
<evidence type="ECO:0008006" key="10">
    <source>
        <dbReference type="Google" id="ProtNLM"/>
    </source>
</evidence>
<dbReference type="PROSITE" id="PS01359">
    <property type="entry name" value="ZF_PHD_1"/>
    <property type="match status" value="1"/>
</dbReference>
<proteinExistence type="predicted"/>
<feature type="domain" description="Phorbol-ester/DAG-type" evidence="7">
    <location>
        <begin position="180"/>
        <end position="229"/>
    </location>
</feature>
<keyword evidence="9" id="KW-1185">Reference proteome</keyword>
<dbReference type="Proteomes" id="UP001174909">
    <property type="component" value="Unassembled WGS sequence"/>
</dbReference>
<reference evidence="8" key="1">
    <citation type="submission" date="2023-03" db="EMBL/GenBank/DDBJ databases">
        <authorList>
            <person name="Steffen K."/>
            <person name="Cardenas P."/>
        </authorList>
    </citation>
    <scope>NUCLEOTIDE SEQUENCE</scope>
</reference>
<dbReference type="Gene3D" id="3.30.40.10">
    <property type="entry name" value="Zinc/RING finger domain, C3HC4 (zinc finger)"/>
    <property type="match status" value="1"/>
</dbReference>
<evidence type="ECO:0000256" key="3">
    <source>
        <dbReference type="ARBA" id="ARBA00022833"/>
    </source>
</evidence>
<dbReference type="PROSITE" id="PS50081">
    <property type="entry name" value="ZF_DAG_PE_2"/>
    <property type="match status" value="1"/>
</dbReference>
<feature type="region of interest" description="Disordered" evidence="5">
    <location>
        <begin position="27"/>
        <end position="64"/>
    </location>
</feature>
<sequence>MKSPSLKWLQMKKVSWRMTRVTTICSSVDSENPSNHASDEQPGPSGFSSKEIPQNCDPCEDDEERTLGLTVPPLVKKRGRPKGHGLTTIGLPAKRARKELLRYKKPCSFSKLHVSEKEKVILSWFVDEKVAERALKHNDLIEEEDVECKPERLPDSVLDENVDIHLARKHFTTEAWMLVQEVFKHKSVHMAWICHSCHHNLHFEQSIICDSCLLWFHFKCVGLVRQPKCKNWFCRSCTAKAK</sequence>
<keyword evidence="3" id="KW-0862">Zinc</keyword>
<dbReference type="GO" id="GO:0008270">
    <property type="term" value="F:zinc ion binding"/>
    <property type="evidence" value="ECO:0007669"/>
    <property type="project" value="UniProtKB-KW"/>
</dbReference>
<comment type="caution">
    <text evidence="8">The sequence shown here is derived from an EMBL/GenBank/DDBJ whole genome shotgun (WGS) entry which is preliminary data.</text>
</comment>
<protein>
    <recommendedName>
        <fullName evidence="10">PHD-type domain-containing protein</fullName>
    </recommendedName>
</protein>
<dbReference type="InterPro" id="IPR019787">
    <property type="entry name" value="Znf_PHD-finger"/>
</dbReference>
<dbReference type="InterPro" id="IPR001965">
    <property type="entry name" value="Znf_PHD"/>
</dbReference>
<dbReference type="PROSITE" id="PS50016">
    <property type="entry name" value="ZF_PHD_2"/>
    <property type="match status" value="1"/>
</dbReference>
<evidence type="ECO:0000256" key="4">
    <source>
        <dbReference type="PROSITE-ProRule" id="PRU00146"/>
    </source>
</evidence>
<organism evidence="8 9">
    <name type="scientific">Geodia barretti</name>
    <name type="common">Barrett's horny sponge</name>
    <dbReference type="NCBI Taxonomy" id="519541"/>
    <lineage>
        <taxon>Eukaryota</taxon>
        <taxon>Metazoa</taxon>
        <taxon>Porifera</taxon>
        <taxon>Demospongiae</taxon>
        <taxon>Heteroscleromorpha</taxon>
        <taxon>Tetractinellida</taxon>
        <taxon>Astrophorina</taxon>
        <taxon>Geodiidae</taxon>
        <taxon>Geodia</taxon>
    </lineage>
</organism>
<evidence type="ECO:0000313" key="9">
    <source>
        <dbReference type="Proteomes" id="UP001174909"/>
    </source>
</evidence>
<dbReference type="EMBL" id="CASHTH010002869">
    <property type="protein sequence ID" value="CAI8036421.1"/>
    <property type="molecule type" value="Genomic_DNA"/>
</dbReference>
<name>A0AA35SWP7_GEOBA</name>
<evidence type="ECO:0000313" key="8">
    <source>
        <dbReference type="EMBL" id="CAI8036421.1"/>
    </source>
</evidence>
<dbReference type="SUPFAM" id="SSF57903">
    <property type="entry name" value="FYVE/PHD zinc finger"/>
    <property type="match status" value="1"/>
</dbReference>
<accession>A0AA35SWP7</accession>
<dbReference type="InterPro" id="IPR013083">
    <property type="entry name" value="Znf_RING/FYVE/PHD"/>
</dbReference>
<dbReference type="InterPro" id="IPR011011">
    <property type="entry name" value="Znf_FYVE_PHD"/>
</dbReference>
<keyword evidence="1" id="KW-0479">Metal-binding</keyword>
<evidence type="ECO:0000256" key="5">
    <source>
        <dbReference type="SAM" id="MobiDB-lite"/>
    </source>
</evidence>
<dbReference type="InterPro" id="IPR002219">
    <property type="entry name" value="PKC_DAG/PE"/>
</dbReference>